<dbReference type="Pfam" id="PF05726">
    <property type="entry name" value="Pirin_C"/>
    <property type="match status" value="1"/>
</dbReference>
<protein>
    <recommendedName>
        <fullName evidence="10">Pirin-like protein</fullName>
    </recommendedName>
</protein>
<feature type="binding site" evidence="4">
    <location>
        <position position="137"/>
    </location>
    <ligand>
        <name>Fe cation</name>
        <dbReference type="ChEBI" id="CHEBI:24875"/>
    </ligand>
</feature>
<accession>A0A8X7V174</accession>
<dbReference type="InterPro" id="IPR008778">
    <property type="entry name" value="Pirin_C_dom"/>
</dbReference>
<organism evidence="8 9">
    <name type="scientific">Brassica carinata</name>
    <name type="common">Ethiopian mustard</name>
    <name type="synonym">Abyssinian cabbage</name>
    <dbReference type="NCBI Taxonomy" id="52824"/>
    <lineage>
        <taxon>Eukaryota</taxon>
        <taxon>Viridiplantae</taxon>
        <taxon>Streptophyta</taxon>
        <taxon>Embryophyta</taxon>
        <taxon>Tracheophyta</taxon>
        <taxon>Spermatophyta</taxon>
        <taxon>Magnoliopsida</taxon>
        <taxon>eudicotyledons</taxon>
        <taxon>Gunneridae</taxon>
        <taxon>Pentapetalae</taxon>
        <taxon>rosids</taxon>
        <taxon>malvids</taxon>
        <taxon>Brassicales</taxon>
        <taxon>Brassicaceae</taxon>
        <taxon>Brassiceae</taxon>
        <taxon>Brassica</taxon>
    </lineage>
</organism>
<dbReference type="FunFam" id="2.60.120.10:FF:000055">
    <property type="entry name" value="pirin"/>
    <property type="match status" value="1"/>
</dbReference>
<dbReference type="InterPro" id="IPR003829">
    <property type="entry name" value="Pirin_N_dom"/>
</dbReference>
<dbReference type="EMBL" id="JAAMPC010000009">
    <property type="protein sequence ID" value="KAG2296061.1"/>
    <property type="molecule type" value="Genomic_DNA"/>
</dbReference>
<reference evidence="8 9" key="1">
    <citation type="submission" date="2020-02" db="EMBL/GenBank/DDBJ databases">
        <authorList>
            <person name="Ma Q."/>
            <person name="Huang Y."/>
            <person name="Song X."/>
            <person name="Pei D."/>
        </authorList>
    </citation>
    <scope>NUCLEOTIDE SEQUENCE [LARGE SCALE GENOMIC DNA]</scope>
    <source>
        <strain evidence="8">Sxm20200214</strain>
        <tissue evidence="8">Leaf</tissue>
    </source>
</reference>
<keyword evidence="4" id="KW-0479">Metal-binding</keyword>
<evidence type="ECO:0008006" key="10">
    <source>
        <dbReference type="Google" id="ProtNLM"/>
    </source>
</evidence>
<comment type="subcellular location">
    <subcellularLocation>
        <location evidence="1">Nucleus</location>
    </subcellularLocation>
</comment>
<dbReference type="SUPFAM" id="SSF51182">
    <property type="entry name" value="RmlC-like cupins"/>
    <property type="match status" value="1"/>
</dbReference>
<dbReference type="CDD" id="cd02247">
    <property type="entry name" value="cupin_pirin_C"/>
    <property type="match status" value="1"/>
</dbReference>
<evidence type="ECO:0000256" key="2">
    <source>
        <dbReference type="ARBA" id="ARBA00008416"/>
    </source>
</evidence>
<keyword evidence="4" id="KW-0408">Iron</keyword>
<evidence type="ECO:0000256" key="3">
    <source>
        <dbReference type="ARBA" id="ARBA00023242"/>
    </source>
</evidence>
<feature type="domain" description="Pirin N-terminal" evidence="6">
    <location>
        <begin position="57"/>
        <end position="151"/>
    </location>
</feature>
<name>A0A8X7V174_BRACI</name>
<dbReference type="PANTHER" id="PTHR13903:SF8">
    <property type="entry name" value="PIRIN"/>
    <property type="match status" value="1"/>
</dbReference>
<dbReference type="Pfam" id="PF02678">
    <property type="entry name" value="Pirin"/>
    <property type="match status" value="1"/>
</dbReference>
<dbReference type="AlphaFoldDB" id="A0A8X7V174"/>
<dbReference type="OrthoDB" id="198735at2759"/>
<keyword evidence="9" id="KW-1185">Reference proteome</keyword>
<dbReference type="Proteomes" id="UP000886595">
    <property type="component" value="Unassembled WGS sequence"/>
</dbReference>
<comment type="cofactor">
    <cofactor evidence="4">
        <name>Fe cation</name>
        <dbReference type="ChEBI" id="CHEBI:24875"/>
    </cofactor>
    <text evidence="4">Binds 1 Fe cation per subunit.</text>
</comment>
<feature type="domain" description="Pirin C-terminal" evidence="7">
    <location>
        <begin position="204"/>
        <end position="313"/>
    </location>
</feature>
<feature type="binding site" evidence="4">
    <location>
        <position position="90"/>
    </location>
    <ligand>
        <name>Fe cation</name>
        <dbReference type="ChEBI" id="CHEBI:24875"/>
    </ligand>
</feature>
<evidence type="ECO:0000259" key="7">
    <source>
        <dbReference type="Pfam" id="PF05726"/>
    </source>
</evidence>
<comment type="similarity">
    <text evidence="2 5">Belongs to the pirin family.</text>
</comment>
<evidence type="ECO:0000256" key="5">
    <source>
        <dbReference type="RuleBase" id="RU003457"/>
    </source>
</evidence>
<gene>
    <name evidence="8" type="ORF">Bca52824_042730</name>
</gene>
<dbReference type="InterPro" id="IPR012093">
    <property type="entry name" value="Pirin"/>
</dbReference>
<feature type="binding site" evidence="4">
    <location>
        <position position="135"/>
    </location>
    <ligand>
        <name>Fe cation</name>
        <dbReference type="ChEBI" id="CHEBI:24875"/>
    </ligand>
</feature>
<dbReference type="Gene3D" id="2.60.120.10">
    <property type="entry name" value="Jelly Rolls"/>
    <property type="match status" value="2"/>
</dbReference>
<dbReference type="InterPro" id="IPR011051">
    <property type="entry name" value="RmlC_Cupin_sf"/>
</dbReference>
<sequence length="324" mass="35790">MRAAINKANTLRGLVTSGFIRNIKSMSSSSSQSFVSRSVIKKVFAKLQKEGDGAVVRRGISRSEQKLLDPFLMLDEFSVSPPAGFPDHPHRGFETVTYVLEVNETSSSSFYFKGHKGTIYAGDVQWMTAGRGIIHSEMPEEEVNKGLQLWINLSSKEKMIEPNYQELSNSDIPKAEQNGVQVKVIAGESMGIQSPVYTRTPTMFVDFTLDPGAQFHQNVPQSWNAFAYVLESGEGGAVFGSSDSSPVSSHNVVVFGQGNDGVSVWNKSSSKKLRFVLIAGEPIGEPVVQYGPFVMNTQAEIDMTIEDYHYSKNGFEMAKYWKSQ</sequence>
<dbReference type="PIRSF" id="PIRSF006232">
    <property type="entry name" value="Pirin"/>
    <property type="match status" value="1"/>
</dbReference>
<dbReference type="GO" id="GO:0046872">
    <property type="term" value="F:metal ion binding"/>
    <property type="evidence" value="ECO:0007669"/>
    <property type="project" value="UniProtKB-KW"/>
</dbReference>
<evidence type="ECO:0000313" key="9">
    <source>
        <dbReference type="Proteomes" id="UP000886595"/>
    </source>
</evidence>
<dbReference type="GO" id="GO:0005634">
    <property type="term" value="C:nucleus"/>
    <property type="evidence" value="ECO:0007669"/>
    <property type="project" value="UniProtKB-SubCell"/>
</dbReference>
<dbReference type="InterPro" id="IPR014710">
    <property type="entry name" value="RmlC-like_jellyroll"/>
</dbReference>
<dbReference type="CDD" id="cd02909">
    <property type="entry name" value="cupin_pirin_N"/>
    <property type="match status" value="1"/>
</dbReference>
<evidence type="ECO:0000259" key="6">
    <source>
        <dbReference type="Pfam" id="PF02678"/>
    </source>
</evidence>
<proteinExistence type="inferred from homology"/>
<dbReference type="PANTHER" id="PTHR13903">
    <property type="entry name" value="PIRIN-RELATED"/>
    <property type="match status" value="1"/>
</dbReference>
<keyword evidence="3" id="KW-0539">Nucleus</keyword>
<evidence type="ECO:0000313" key="8">
    <source>
        <dbReference type="EMBL" id="KAG2296061.1"/>
    </source>
</evidence>
<evidence type="ECO:0000256" key="4">
    <source>
        <dbReference type="PIRSR" id="PIRSR006232-1"/>
    </source>
</evidence>
<feature type="binding site" evidence="4">
    <location>
        <position position="88"/>
    </location>
    <ligand>
        <name>Fe cation</name>
        <dbReference type="ChEBI" id="CHEBI:24875"/>
    </ligand>
</feature>
<comment type="caution">
    <text evidence="8">The sequence shown here is derived from an EMBL/GenBank/DDBJ whole genome shotgun (WGS) entry which is preliminary data.</text>
</comment>
<evidence type="ECO:0000256" key="1">
    <source>
        <dbReference type="ARBA" id="ARBA00004123"/>
    </source>
</evidence>